<keyword evidence="18" id="KW-1185">Reference proteome</keyword>
<feature type="binding site" evidence="15">
    <location>
        <position position="148"/>
    </location>
    <ligand>
        <name>glyoxylate</name>
        <dbReference type="ChEBI" id="CHEBI:36655"/>
    </ligand>
</feature>
<comment type="catalytic activity">
    <reaction evidence="12">
        <text>2-hydroxyoctanoate + O2 = 2-oxooctanoate + H2O2</text>
        <dbReference type="Rhea" id="RHEA:67940"/>
        <dbReference type="ChEBI" id="CHEBI:15379"/>
        <dbReference type="ChEBI" id="CHEBI:16240"/>
        <dbReference type="ChEBI" id="CHEBI:133514"/>
        <dbReference type="ChEBI" id="CHEBI:176689"/>
    </reaction>
</comment>
<comment type="catalytic activity">
    <reaction evidence="10">
        <text>mandelate + O2 = phenylglyoxylate + H2O2</text>
        <dbReference type="Rhea" id="RHEA:68968"/>
        <dbReference type="ChEBI" id="CHEBI:15379"/>
        <dbReference type="ChEBI" id="CHEBI:16240"/>
        <dbReference type="ChEBI" id="CHEBI:25147"/>
        <dbReference type="ChEBI" id="CHEBI:36656"/>
    </reaction>
</comment>
<evidence type="ECO:0000256" key="11">
    <source>
        <dbReference type="ARBA" id="ARBA00050773"/>
    </source>
</evidence>
<feature type="active site" description="Proton acceptor" evidence="14">
    <location>
        <position position="277"/>
    </location>
</feature>
<feature type="binding site" evidence="15">
    <location>
        <begin position="331"/>
        <end position="332"/>
    </location>
    <ligand>
        <name>FMN</name>
        <dbReference type="ChEBI" id="CHEBI:58210"/>
    </ligand>
</feature>
<evidence type="ECO:0000256" key="14">
    <source>
        <dbReference type="PIRSR" id="PIRSR000138-1"/>
    </source>
</evidence>
<evidence type="ECO:0000256" key="3">
    <source>
        <dbReference type="ARBA" id="ARBA00013087"/>
    </source>
</evidence>
<evidence type="ECO:0000256" key="8">
    <source>
        <dbReference type="ARBA" id="ARBA00029513"/>
    </source>
</evidence>
<reference evidence="17 18" key="1">
    <citation type="submission" date="2019-05" db="EMBL/GenBank/DDBJ databases">
        <title>Psychrobacillus vulpis sp. nov., a new species isolated from feces of a red fox that inhabits in The Tablas de Daimiel Natural Park, Albacete, Spain.</title>
        <authorList>
            <person name="Rodriguez M."/>
            <person name="Reina J.C."/>
            <person name="Bejar V."/>
            <person name="Llamas I."/>
        </authorList>
    </citation>
    <scope>NUCLEOTIDE SEQUENCE [LARGE SCALE GENOMIC DNA]</scope>
    <source>
        <strain evidence="17 18">NHI-2</strain>
    </source>
</reference>
<evidence type="ECO:0000256" key="15">
    <source>
        <dbReference type="PIRSR" id="PIRSR000138-2"/>
    </source>
</evidence>
<feature type="binding site" evidence="15">
    <location>
        <position position="183"/>
    </location>
    <ligand>
        <name>glyoxylate</name>
        <dbReference type="ChEBI" id="CHEBI:36655"/>
    </ligand>
</feature>
<dbReference type="GO" id="GO:0010181">
    <property type="term" value="F:FMN binding"/>
    <property type="evidence" value="ECO:0007669"/>
    <property type="project" value="InterPro"/>
</dbReference>
<gene>
    <name evidence="17" type="ORF">FG383_16270</name>
</gene>
<keyword evidence="6" id="KW-0560">Oxidoreductase</keyword>
<evidence type="ECO:0000256" key="4">
    <source>
        <dbReference type="ARBA" id="ARBA00022630"/>
    </source>
</evidence>
<keyword evidence="4 15" id="KW-0285">Flavoprotein</keyword>
<dbReference type="PANTHER" id="PTHR10578:SF143">
    <property type="entry name" value="FMN-DEPENDENT ALPHA-HYDROXY ACID DEHYDROGENASE PB1A11.03"/>
    <property type="match status" value="1"/>
</dbReference>
<comment type="catalytic activity">
    <reaction evidence="11">
        <text>2-hydroxyoctadecanoate + O2 = 2-oxooctadecanoate + H2O2</text>
        <dbReference type="Rhea" id="RHEA:68964"/>
        <dbReference type="ChEBI" id="CHEBI:15379"/>
        <dbReference type="ChEBI" id="CHEBI:16240"/>
        <dbReference type="ChEBI" id="CHEBI:17162"/>
        <dbReference type="ChEBI" id="CHEBI:76724"/>
    </reaction>
</comment>
<feature type="binding site" evidence="15">
    <location>
        <position position="280"/>
    </location>
    <ligand>
        <name>glyoxylate</name>
        <dbReference type="ChEBI" id="CHEBI:36655"/>
    </ligand>
</feature>
<comment type="similarity">
    <text evidence="7">Belongs to the FMN-dependent alpha-hydroxy acid dehydrogenase family.</text>
</comment>
<dbReference type="PIRSF" id="PIRSF000138">
    <property type="entry name" value="Al-hdrx_acd_dh"/>
    <property type="match status" value="1"/>
</dbReference>
<feature type="binding site" evidence="15">
    <location>
        <begin position="308"/>
        <end position="312"/>
    </location>
    <ligand>
        <name>FMN</name>
        <dbReference type="ChEBI" id="CHEBI:58210"/>
    </ligand>
</feature>
<dbReference type="RefSeq" id="WP_142608450.1">
    <property type="nucleotide sequence ID" value="NZ_VDGG01000042.1"/>
</dbReference>
<dbReference type="GO" id="GO:0003973">
    <property type="term" value="F:(S)-2-hydroxy-acid oxidase activity"/>
    <property type="evidence" value="ECO:0007669"/>
    <property type="project" value="UniProtKB-EC"/>
</dbReference>
<evidence type="ECO:0000256" key="9">
    <source>
        <dbReference type="ARBA" id="ARBA00048754"/>
    </source>
</evidence>
<dbReference type="FunFam" id="3.20.20.70:FF:000029">
    <property type="entry name" value="L-lactate dehydrogenase"/>
    <property type="match status" value="1"/>
</dbReference>
<dbReference type="Pfam" id="PF01070">
    <property type="entry name" value="FMN_dh"/>
    <property type="match status" value="1"/>
</dbReference>
<comment type="cofactor">
    <cofactor evidence="2">
        <name>FMN</name>
        <dbReference type="ChEBI" id="CHEBI:58210"/>
    </cofactor>
</comment>
<feature type="domain" description="FMN hydroxy acid dehydrogenase" evidence="16">
    <location>
        <begin position="16"/>
        <end position="380"/>
    </location>
</feature>
<evidence type="ECO:0000256" key="6">
    <source>
        <dbReference type="ARBA" id="ARBA00023002"/>
    </source>
</evidence>
<evidence type="ECO:0000313" key="18">
    <source>
        <dbReference type="Proteomes" id="UP000318937"/>
    </source>
</evidence>
<evidence type="ECO:0000256" key="5">
    <source>
        <dbReference type="ARBA" id="ARBA00022643"/>
    </source>
</evidence>
<evidence type="ECO:0000256" key="1">
    <source>
        <dbReference type="ARBA" id="ARBA00000616"/>
    </source>
</evidence>
<dbReference type="InterPro" id="IPR037396">
    <property type="entry name" value="FMN_HAD"/>
</dbReference>
<evidence type="ECO:0000256" key="13">
    <source>
        <dbReference type="ARBA" id="ARBA00079803"/>
    </source>
</evidence>
<comment type="catalytic activity">
    <reaction evidence="9">
        <text>(S)-lactate + O2 = pyruvate + H2O2</text>
        <dbReference type="Rhea" id="RHEA:55868"/>
        <dbReference type="ChEBI" id="CHEBI:15361"/>
        <dbReference type="ChEBI" id="CHEBI:15379"/>
        <dbReference type="ChEBI" id="CHEBI:16240"/>
        <dbReference type="ChEBI" id="CHEBI:16651"/>
    </reaction>
    <physiologicalReaction direction="left-to-right" evidence="9">
        <dbReference type="Rhea" id="RHEA:55869"/>
    </physiologicalReaction>
</comment>
<feature type="binding site" evidence="15">
    <location>
        <position position="174"/>
    </location>
    <ligand>
        <name>FMN</name>
        <dbReference type="ChEBI" id="CHEBI:58210"/>
    </ligand>
</feature>
<dbReference type="InterPro" id="IPR012133">
    <property type="entry name" value="Alpha-hydoxy_acid_DH_FMN"/>
</dbReference>
<feature type="binding site" evidence="15">
    <location>
        <position position="42"/>
    </location>
    <ligand>
        <name>glyoxylate</name>
        <dbReference type="ChEBI" id="CHEBI:36655"/>
    </ligand>
</feature>
<feature type="binding site" evidence="15">
    <location>
        <position position="253"/>
    </location>
    <ligand>
        <name>FMN</name>
        <dbReference type="ChEBI" id="CHEBI:58210"/>
    </ligand>
</feature>
<dbReference type="Proteomes" id="UP000318937">
    <property type="component" value="Unassembled WGS sequence"/>
</dbReference>
<dbReference type="InterPro" id="IPR013785">
    <property type="entry name" value="Aldolase_TIM"/>
</dbReference>
<evidence type="ECO:0000256" key="2">
    <source>
        <dbReference type="ARBA" id="ARBA00001917"/>
    </source>
</evidence>
<evidence type="ECO:0000256" key="7">
    <source>
        <dbReference type="ARBA" id="ARBA00024042"/>
    </source>
</evidence>
<evidence type="ECO:0000313" key="17">
    <source>
        <dbReference type="EMBL" id="TQR09067.1"/>
    </source>
</evidence>
<organism evidence="17 18">
    <name type="scientific">Psychrobacillus soli</name>
    <dbReference type="NCBI Taxonomy" id="1543965"/>
    <lineage>
        <taxon>Bacteria</taxon>
        <taxon>Bacillati</taxon>
        <taxon>Bacillota</taxon>
        <taxon>Bacilli</taxon>
        <taxon>Bacillales</taxon>
        <taxon>Bacillaceae</taxon>
        <taxon>Psychrobacillus</taxon>
    </lineage>
</organism>
<evidence type="ECO:0000259" key="16">
    <source>
        <dbReference type="PROSITE" id="PS51349"/>
    </source>
</evidence>
<dbReference type="AlphaFoldDB" id="A0A544SV51"/>
<dbReference type="InterPro" id="IPR008259">
    <property type="entry name" value="FMN_hydac_DH_AS"/>
</dbReference>
<feature type="binding site" evidence="15">
    <location>
        <position position="124"/>
    </location>
    <ligand>
        <name>FMN</name>
        <dbReference type="ChEBI" id="CHEBI:58210"/>
    </ligand>
</feature>
<evidence type="ECO:0000256" key="12">
    <source>
        <dbReference type="ARBA" id="ARBA00052949"/>
    </source>
</evidence>
<keyword evidence="5 15" id="KW-0288">FMN</keyword>
<evidence type="ECO:0000256" key="10">
    <source>
        <dbReference type="ARBA" id="ARBA00050549"/>
    </source>
</evidence>
<feature type="binding site" evidence="15">
    <location>
        <position position="275"/>
    </location>
    <ligand>
        <name>FMN</name>
        <dbReference type="ChEBI" id="CHEBI:58210"/>
    </ligand>
</feature>
<dbReference type="PROSITE" id="PS00557">
    <property type="entry name" value="FMN_HYDROXY_ACID_DH_1"/>
    <property type="match status" value="1"/>
</dbReference>
<dbReference type="EMBL" id="VDGG01000042">
    <property type="protein sequence ID" value="TQR09067.1"/>
    <property type="molecule type" value="Genomic_DNA"/>
</dbReference>
<dbReference type="SUPFAM" id="SSF51395">
    <property type="entry name" value="FMN-linked oxidoreductases"/>
    <property type="match status" value="1"/>
</dbReference>
<dbReference type="InterPro" id="IPR000262">
    <property type="entry name" value="FMN-dep_DH"/>
</dbReference>
<dbReference type="PROSITE" id="PS51349">
    <property type="entry name" value="FMN_HYDROXY_ACID_DH_2"/>
    <property type="match status" value="1"/>
</dbReference>
<feature type="binding site" evidence="15">
    <location>
        <position position="146"/>
    </location>
    <ligand>
        <name>FMN</name>
        <dbReference type="ChEBI" id="CHEBI:58210"/>
    </ligand>
</feature>
<feature type="binding site" evidence="15">
    <location>
        <position position="277"/>
    </location>
    <ligand>
        <name>glyoxylate</name>
        <dbReference type="ChEBI" id="CHEBI:36655"/>
    </ligand>
</feature>
<accession>A0A544SV51</accession>
<sequence>MTNIKNNDLLLDTISSTENFPINFNELEQAAKQKLAAGPFGYIRSSAGGEETYRKNTESFAKYSIVPRFLTDVSVLNTEVTIFGRTYPHPLFIAPVGVNKIAHVDGEIAVAKAAAKYEFPYIQSTVSSYAIEEIAAVTEGSSKWYQLYWSQNKEISFSMVKRAEEAGYEAIVLTVDTVMLGWREEDIRNQFSPLKRGFAKGNYASDPVFMASLPDYDEDTIINSIIENIYHPSLNWDNIAELKERTSLPILIKGILHPDDAKLAFEKGIDGIIVSNHGGRQLDGVIASIDALPTIVDAVAGRIPVLFDSGIRRGSDAVKALALGATAVCIGRPFLWGLASGGQAGVERVLENFLQETKVSISLSGVRNLNELHKLKIVKS</sequence>
<protein>
    <recommendedName>
        <fullName evidence="8">L-lactate oxidase</fullName>
        <ecNumber evidence="3">1.1.3.15</ecNumber>
    </recommendedName>
    <alternativeName>
        <fullName evidence="13">(S)-2-hydroxy-acid oxidase</fullName>
    </alternativeName>
</protein>
<name>A0A544SV51_9BACI</name>
<dbReference type="OrthoDB" id="9770452at2"/>
<comment type="catalytic activity">
    <reaction evidence="1">
        <text>a (2S)-2-hydroxycarboxylate + O2 = a 2-oxocarboxylate + H2O2</text>
        <dbReference type="Rhea" id="RHEA:16789"/>
        <dbReference type="ChEBI" id="CHEBI:15379"/>
        <dbReference type="ChEBI" id="CHEBI:16240"/>
        <dbReference type="ChEBI" id="CHEBI:35179"/>
        <dbReference type="ChEBI" id="CHEBI:58123"/>
        <dbReference type="EC" id="1.1.3.15"/>
    </reaction>
</comment>
<dbReference type="PANTHER" id="PTHR10578">
    <property type="entry name" value="S -2-HYDROXY-ACID OXIDASE-RELATED"/>
    <property type="match status" value="1"/>
</dbReference>
<comment type="caution">
    <text evidence="17">The sequence shown here is derived from an EMBL/GenBank/DDBJ whole genome shotgun (WGS) entry which is preliminary data.</text>
</comment>
<proteinExistence type="inferred from homology"/>
<feature type="binding site" evidence="15">
    <location>
        <begin position="95"/>
        <end position="97"/>
    </location>
    <ligand>
        <name>FMN</name>
        <dbReference type="ChEBI" id="CHEBI:58210"/>
    </ligand>
</feature>
<dbReference type="EC" id="1.1.3.15" evidence="3"/>
<dbReference type="Gene3D" id="3.20.20.70">
    <property type="entry name" value="Aldolase class I"/>
    <property type="match status" value="1"/>
</dbReference>